<feature type="compositionally biased region" description="Basic and acidic residues" evidence="1">
    <location>
        <begin position="254"/>
        <end position="265"/>
    </location>
</feature>
<name>A0A814MJN7_9BILA</name>
<feature type="region of interest" description="Disordered" evidence="1">
    <location>
        <begin position="165"/>
        <end position="342"/>
    </location>
</feature>
<evidence type="ECO:0000256" key="1">
    <source>
        <dbReference type="SAM" id="MobiDB-lite"/>
    </source>
</evidence>
<comment type="caution">
    <text evidence="2">The sequence shown here is derived from an EMBL/GenBank/DDBJ whole genome shotgun (WGS) entry which is preliminary data.</text>
</comment>
<accession>A0A814MJN7</accession>
<feature type="region of interest" description="Disordered" evidence="1">
    <location>
        <begin position="472"/>
        <end position="504"/>
    </location>
</feature>
<sequence>MSVIETIDAFDKLEYNDIRSFTAASALIAKSIQQYNDDPSANLNRLQLLYENESSEITLQQKDIEREWLENNNEIISFTTIVDSCLGRSLSDRPKISEQSIYLPFRSDQPIEYEAIQWQTDPSSTSRFVIQPLSPSRVLQPCQEPNTDQQINNNNTNVILLDDNDDQNYIDANGDEENEPPKLPKKKGKKKKQQAKMIENNNDTSVQLNTSSNRTSITGQKFPQKLSSKWSAGKRISGFGTGKTSAIRKFARSSNDRQHRPDSRTLFRNKPSVTSNTSRLSQEQREQLARAVEERKQEERKRKVEKLHEQAKKREEVLNRAKQIQQDKDQKNQLRISDNQSKTNAIVNKKAQGNNFNNSTTFNNSINESTNLPKTTAQQQQHKPVILDTTSNKILGQNKIFKQPTNFGLKKGTPATANAEYTFVVDKNNPQRNDITLPSSSLIQPNVQQKADWTILPTSANAYDELELDTTMTDTTHDSGDGDYGIEDVRSDQDSDNDDEDETRIPGWAKERLFQTFWKTQGHWYLSRRTLKLTRRTLGHYPIIKDQLQTWLKELKSSKPLSETFTDATYLDQTQTPHF</sequence>
<feature type="compositionally biased region" description="Polar residues" evidence="1">
    <location>
        <begin position="199"/>
        <end position="230"/>
    </location>
</feature>
<feature type="compositionally biased region" description="Polar residues" evidence="1">
    <location>
        <begin position="271"/>
        <end position="281"/>
    </location>
</feature>
<dbReference type="AlphaFoldDB" id="A0A814MJN7"/>
<evidence type="ECO:0000313" key="2">
    <source>
        <dbReference type="EMBL" id="CAF1079546.1"/>
    </source>
</evidence>
<feature type="compositionally biased region" description="Basic and acidic residues" evidence="1">
    <location>
        <begin position="282"/>
        <end position="332"/>
    </location>
</feature>
<dbReference type="Proteomes" id="UP000663882">
    <property type="component" value="Unassembled WGS sequence"/>
</dbReference>
<dbReference type="OrthoDB" id="10047745at2759"/>
<protein>
    <submittedName>
        <fullName evidence="2">Uncharacterized protein</fullName>
    </submittedName>
</protein>
<gene>
    <name evidence="2" type="ORF">RFH988_LOCUS18212</name>
</gene>
<organism evidence="2 3">
    <name type="scientific">Rotaria sordida</name>
    <dbReference type="NCBI Taxonomy" id="392033"/>
    <lineage>
        <taxon>Eukaryota</taxon>
        <taxon>Metazoa</taxon>
        <taxon>Spiralia</taxon>
        <taxon>Gnathifera</taxon>
        <taxon>Rotifera</taxon>
        <taxon>Eurotatoria</taxon>
        <taxon>Bdelloidea</taxon>
        <taxon>Philodinida</taxon>
        <taxon>Philodinidae</taxon>
        <taxon>Rotaria</taxon>
    </lineage>
</organism>
<dbReference type="EMBL" id="CAJNOO010001012">
    <property type="protein sequence ID" value="CAF1079546.1"/>
    <property type="molecule type" value="Genomic_DNA"/>
</dbReference>
<reference evidence="2" key="1">
    <citation type="submission" date="2021-02" db="EMBL/GenBank/DDBJ databases">
        <authorList>
            <person name="Nowell W R."/>
        </authorList>
    </citation>
    <scope>NUCLEOTIDE SEQUENCE</scope>
</reference>
<feature type="compositionally biased region" description="Basic residues" evidence="1">
    <location>
        <begin position="183"/>
        <end position="194"/>
    </location>
</feature>
<proteinExistence type="predicted"/>
<feature type="compositionally biased region" description="Acidic residues" evidence="1">
    <location>
        <begin position="165"/>
        <end position="178"/>
    </location>
</feature>
<evidence type="ECO:0000313" key="3">
    <source>
        <dbReference type="Proteomes" id="UP000663882"/>
    </source>
</evidence>